<reference evidence="1" key="1">
    <citation type="submission" date="2014-11" db="EMBL/GenBank/DDBJ databases">
        <authorList>
            <person name="Amaro Gonzalez C."/>
        </authorList>
    </citation>
    <scope>NUCLEOTIDE SEQUENCE</scope>
</reference>
<organism evidence="1">
    <name type="scientific">Anguilla anguilla</name>
    <name type="common">European freshwater eel</name>
    <name type="synonym">Muraena anguilla</name>
    <dbReference type="NCBI Taxonomy" id="7936"/>
    <lineage>
        <taxon>Eukaryota</taxon>
        <taxon>Metazoa</taxon>
        <taxon>Chordata</taxon>
        <taxon>Craniata</taxon>
        <taxon>Vertebrata</taxon>
        <taxon>Euteleostomi</taxon>
        <taxon>Actinopterygii</taxon>
        <taxon>Neopterygii</taxon>
        <taxon>Teleostei</taxon>
        <taxon>Anguilliformes</taxon>
        <taxon>Anguillidae</taxon>
        <taxon>Anguilla</taxon>
    </lineage>
</organism>
<name>A0A0E9XWK2_ANGAN</name>
<dbReference type="EMBL" id="GBXM01001538">
    <property type="protein sequence ID" value="JAI07040.1"/>
    <property type="molecule type" value="Transcribed_RNA"/>
</dbReference>
<protein>
    <submittedName>
        <fullName evidence="1">Uncharacterized protein</fullName>
    </submittedName>
</protein>
<dbReference type="AlphaFoldDB" id="A0A0E9XWK2"/>
<proteinExistence type="predicted"/>
<accession>A0A0E9XWK2</accession>
<sequence length="33" mass="3568">MLSVKTGACPPFFVFQQWNLCICLDPPEGAPGT</sequence>
<reference evidence="1" key="2">
    <citation type="journal article" date="2015" name="Fish Shellfish Immunol.">
        <title>Early steps in the European eel (Anguilla anguilla)-Vibrio vulnificus interaction in the gills: Role of the RtxA13 toxin.</title>
        <authorList>
            <person name="Callol A."/>
            <person name="Pajuelo D."/>
            <person name="Ebbesson L."/>
            <person name="Teles M."/>
            <person name="MacKenzie S."/>
            <person name="Amaro C."/>
        </authorList>
    </citation>
    <scope>NUCLEOTIDE SEQUENCE</scope>
</reference>
<evidence type="ECO:0000313" key="1">
    <source>
        <dbReference type="EMBL" id="JAI07040.1"/>
    </source>
</evidence>